<sequence length="106" mass="12765">MIVVPSAARVNFFGGDMIHWFTTNLQCNSTWINDIKWPEFWAAVCFYLWNWRNREYHDDNYSRPVQPVNFIMQRCREYQQADRARRIVTAVPRVHTMIGWKLPVEG</sequence>
<gene>
    <name evidence="1" type="ORF">L195_g028981</name>
</gene>
<evidence type="ECO:0000313" key="2">
    <source>
        <dbReference type="Proteomes" id="UP000236291"/>
    </source>
</evidence>
<dbReference type="EMBL" id="ASHM01025505">
    <property type="protein sequence ID" value="PNX73083.1"/>
    <property type="molecule type" value="Genomic_DNA"/>
</dbReference>
<reference evidence="1 2" key="2">
    <citation type="journal article" date="2017" name="Front. Plant Sci.">
        <title>Gene Classification and Mining of Molecular Markers Useful in Red Clover (Trifolium pratense) Breeding.</title>
        <authorList>
            <person name="Istvanek J."/>
            <person name="Dluhosova J."/>
            <person name="Dluhos P."/>
            <person name="Patkova L."/>
            <person name="Nedelnik J."/>
            <person name="Repkova J."/>
        </authorList>
    </citation>
    <scope>NUCLEOTIDE SEQUENCE [LARGE SCALE GENOMIC DNA]</scope>
    <source>
        <strain evidence="2">cv. Tatra</strain>
        <tissue evidence="1">Young leaves</tissue>
    </source>
</reference>
<name>A0A2K3L3I2_TRIPR</name>
<dbReference type="AlphaFoldDB" id="A0A2K3L3I2"/>
<dbReference type="Proteomes" id="UP000236291">
    <property type="component" value="Unassembled WGS sequence"/>
</dbReference>
<protein>
    <submittedName>
        <fullName evidence="1">Uncharacterized protein</fullName>
    </submittedName>
</protein>
<proteinExistence type="predicted"/>
<accession>A0A2K3L3I2</accession>
<organism evidence="1 2">
    <name type="scientific">Trifolium pratense</name>
    <name type="common">Red clover</name>
    <dbReference type="NCBI Taxonomy" id="57577"/>
    <lineage>
        <taxon>Eukaryota</taxon>
        <taxon>Viridiplantae</taxon>
        <taxon>Streptophyta</taxon>
        <taxon>Embryophyta</taxon>
        <taxon>Tracheophyta</taxon>
        <taxon>Spermatophyta</taxon>
        <taxon>Magnoliopsida</taxon>
        <taxon>eudicotyledons</taxon>
        <taxon>Gunneridae</taxon>
        <taxon>Pentapetalae</taxon>
        <taxon>rosids</taxon>
        <taxon>fabids</taxon>
        <taxon>Fabales</taxon>
        <taxon>Fabaceae</taxon>
        <taxon>Papilionoideae</taxon>
        <taxon>50 kb inversion clade</taxon>
        <taxon>NPAAA clade</taxon>
        <taxon>Hologalegina</taxon>
        <taxon>IRL clade</taxon>
        <taxon>Trifolieae</taxon>
        <taxon>Trifolium</taxon>
    </lineage>
</organism>
<reference evidence="1 2" key="1">
    <citation type="journal article" date="2014" name="Am. J. Bot.">
        <title>Genome assembly and annotation for red clover (Trifolium pratense; Fabaceae).</title>
        <authorList>
            <person name="Istvanek J."/>
            <person name="Jaros M."/>
            <person name="Krenek A."/>
            <person name="Repkova J."/>
        </authorList>
    </citation>
    <scope>NUCLEOTIDE SEQUENCE [LARGE SCALE GENOMIC DNA]</scope>
    <source>
        <strain evidence="2">cv. Tatra</strain>
        <tissue evidence="1">Young leaves</tissue>
    </source>
</reference>
<comment type="caution">
    <text evidence="1">The sequence shown here is derived from an EMBL/GenBank/DDBJ whole genome shotgun (WGS) entry which is preliminary data.</text>
</comment>
<evidence type="ECO:0000313" key="1">
    <source>
        <dbReference type="EMBL" id="PNX73083.1"/>
    </source>
</evidence>